<evidence type="ECO:0000313" key="3">
    <source>
        <dbReference type="Proteomes" id="UP000285376"/>
    </source>
</evidence>
<gene>
    <name evidence="2" type="ORF">D1832_13760</name>
</gene>
<feature type="region of interest" description="Disordered" evidence="1">
    <location>
        <begin position="48"/>
        <end position="75"/>
    </location>
</feature>
<sequence>MKEPFSTQIPGSLRARARATVKGMKTVDPSYSLSQLVTDAVRAHVAHLEQRHHHGHPWPTVAHLDVGRRPLDDDE</sequence>
<dbReference type="AlphaFoldDB" id="A0A417Z1L0"/>
<organism evidence="2 3">
    <name type="scientific">Dermacoccus abyssi</name>
    <dbReference type="NCBI Taxonomy" id="322596"/>
    <lineage>
        <taxon>Bacteria</taxon>
        <taxon>Bacillati</taxon>
        <taxon>Actinomycetota</taxon>
        <taxon>Actinomycetes</taxon>
        <taxon>Micrococcales</taxon>
        <taxon>Dermacoccaceae</taxon>
        <taxon>Dermacoccus</taxon>
    </lineage>
</organism>
<evidence type="ECO:0000313" key="2">
    <source>
        <dbReference type="EMBL" id="RHW44018.1"/>
    </source>
</evidence>
<name>A0A417Z1L0_9MICO</name>
<comment type="caution">
    <text evidence="2">The sequence shown here is derived from an EMBL/GenBank/DDBJ whole genome shotgun (WGS) entry which is preliminary data.</text>
</comment>
<dbReference type="Proteomes" id="UP000285376">
    <property type="component" value="Unassembled WGS sequence"/>
</dbReference>
<accession>A0A417Z1L0</accession>
<evidence type="ECO:0000256" key="1">
    <source>
        <dbReference type="SAM" id="MobiDB-lite"/>
    </source>
</evidence>
<feature type="compositionally biased region" description="Basic and acidic residues" evidence="1">
    <location>
        <begin position="65"/>
        <end position="75"/>
    </location>
</feature>
<protein>
    <submittedName>
        <fullName evidence="2">Uncharacterized protein</fullName>
    </submittedName>
</protein>
<dbReference type="Gene3D" id="6.10.180.30">
    <property type="match status" value="1"/>
</dbReference>
<reference evidence="2 3" key="1">
    <citation type="submission" date="2018-08" db="EMBL/GenBank/DDBJ databases">
        <title>Whole genome sequence analysis of Dermacoccus abyssi bacteria isolated from Deep Mariana trench Micromonospora spp reveals genes involved in the environmental adaptation and production of secondary metabolites.</title>
        <authorList>
            <person name="Abdel-Mageed W.M."/>
            <person name="Lehri B."/>
            <person name="Nouioui I."/>
            <person name="Goodfellow I."/>
            <person name="Jaspars M."/>
            <person name="Karlyshev A."/>
        </authorList>
    </citation>
    <scope>NUCLEOTIDE SEQUENCE [LARGE SCALE GENOMIC DNA]</scope>
    <source>
        <strain evidence="2 3">MT1.1</strain>
    </source>
</reference>
<dbReference type="EMBL" id="QWLM01000021">
    <property type="protein sequence ID" value="RHW44018.1"/>
    <property type="molecule type" value="Genomic_DNA"/>
</dbReference>
<proteinExistence type="predicted"/>